<dbReference type="RefSeq" id="WP_377024435.1">
    <property type="nucleotide sequence ID" value="NZ_JBHLTS010000065.1"/>
</dbReference>
<accession>A0ABV6LB58</accession>
<reference evidence="1 2" key="1">
    <citation type="submission" date="2024-09" db="EMBL/GenBank/DDBJ databases">
        <authorList>
            <person name="Sun Q."/>
            <person name="Mori K."/>
        </authorList>
    </citation>
    <scope>NUCLEOTIDE SEQUENCE [LARGE SCALE GENOMIC DNA]</scope>
    <source>
        <strain evidence="1 2">NCAIM B.02415</strain>
    </source>
</reference>
<protein>
    <recommendedName>
        <fullName evidence="3">DUF2313 domain-containing protein</fullName>
    </recommendedName>
</protein>
<evidence type="ECO:0000313" key="2">
    <source>
        <dbReference type="Proteomes" id="UP001589828"/>
    </source>
</evidence>
<gene>
    <name evidence="1" type="ORF">ACFFGT_20810</name>
</gene>
<comment type="caution">
    <text evidence="1">The sequence shown here is derived from an EMBL/GenBank/DDBJ whole genome shotgun (WGS) entry which is preliminary data.</text>
</comment>
<evidence type="ECO:0008006" key="3">
    <source>
        <dbReference type="Google" id="ProtNLM"/>
    </source>
</evidence>
<dbReference type="Proteomes" id="UP001589828">
    <property type="component" value="Unassembled WGS sequence"/>
</dbReference>
<name>A0ABV6LB58_9SPHI</name>
<organism evidence="1 2">
    <name type="scientific">Mucilaginibacter angelicae</name>
    <dbReference type="NCBI Taxonomy" id="869718"/>
    <lineage>
        <taxon>Bacteria</taxon>
        <taxon>Pseudomonadati</taxon>
        <taxon>Bacteroidota</taxon>
        <taxon>Sphingobacteriia</taxon>
        <taxon>Sphingobacteriales</taxon>
        <taxon>Sphingobacteriaceae</taxon>
        <taxon>Mucilaginibacter</taxon>
    </lineage>
</organism>
<evidence type="ECO:0000313" key="1">
    <source>
        <dbReference type="EMBL" id="MFC0516661.1"/>
    </source>
</evidence>
<keyword evidence="2" id="KW-1185">Reference proteome</keyword>
<dbReference type="EMBL" id="JBHLTS010000065">
    <property type="protein sequence ID" value="MFC0516661.1"/>
    <property type="molecule type" value="Genomic_DNA"/>
</dbReference>
<sequence>MSISYDTALGNLQSVINSNLPLEESWGKIIDFYSDLLPADYWNTLKQINVGVDQADLTAWMERLVTESPLPRDIIAIWIGIVKILDCDDNGIDKEVYAIYLTGSDKYDSEDADWAVNPIYDPENRYIIPDVLNLTDEIIKNDLENYAFLDYILPLAYCALAITDIIKGRVNKNYFLKHQKSIFVSVGFDNGDWINLAPIN</sequence>
<proteinExistence type="predicted"/>